<feature type="region of interest" description="Disordered" evidence="1">
    <location>
        <begin position="303"/>
        <end position="392"/>
    </location>
</feature>
<evidence type="ECO:0000256" key="1">
    <source>
        <dbReference type="SAM" id="MobiDB-lite"/>
    </source>
</evidence>
<feature type="region of interest" description="Disordered" evidence="1">
    <location>
        <begin position="1"/>
        <end position="134"/>
    </location>
</feature>
<proteinExistence type="predicted"/>
<dbReference type="PANTHER" id="PTHR28122">
    <property type="entry name" value="E3 UBIQUITIN-PROTEIN LIGASE SUBSTRATE RECEPTOR MMS22"/>
    <property type="match status" value="1"/>
</dbReference>
<accession>A0ABR3P5E4</accession>
<feature type="region of interest" description="Disordered" evidence="1">
    <location>
        <begin position="603"/>
        <end position="624"/>
    </location>
</feature>
<reference evidence="2 3" key="1">
    <citation type="submission" date="2024-07" db="EMBL/GenBank/DDBJ databases">
        <title>Draft sequence of the Neodothiora populina.</title>
        <authorList>
            <person name="Drown D.D."/>
            <person name="Schuette U.S."/>
            <person name="Buechlein A.B."/>
            <person name="Rusch D.R."/>
            <person name="Winton L.W."/>
            <person name="Adams G.A."/>
        </authorList>
    </citation>
    <scope>NUCLEOTIDE SEQUENCE [LARGE SCALE GENOMIC DNA]</scope>
    <source>
        <strain evidence="2 3">CPC 39397</strain>
    </source>
</reference>
<feature type="compositionally biased region" description="Polar residues" evidence="1">
    <location>
        <begin position="303"/>
        <end position="326"/>
    </location>
</feature>
<dbReference type="GeneID" id="95979805"/>
<feature type="region of interest" description="Disordered" evidence="1">
    <location>
        <begin position="556"/>
        <end position="587"/>
    </location>
</feature>
<dbReference type="Proteomes" id="UP001562354">
    <property type="component" value="Unassembled WGS sequence"/>
</dbReference>
<organism evidence="2 3">
    <name type="scientific">Neodothiora populina</name>
    <dbReference type="NCBI Taxonomy" id="2781224"/>
    <lineage>
        <taxon>Eukaryota</taxon>
        <taxon>Fungi</taxon>
        <taxon>Dikarya</taxon>
        <taxon>Ascomycota</taxon>
        <taxon>Pezizomycotina</taxon>
        <taxon>Dothideomycetes</taxon>
        <taxon>Dothideomycetidae</taxon>
        <taxon>Dothideales</taxon>
        <taxon>Dothioraceae</taxon>
        <taxon>Neodothiora</taxon>
    </lineage>
</organism>
<feature type="compositionally biased region" description="Basic and acidic residues" evidence="1">
    <location>
        <begin position="87"/>
        <end position="103"/>
    </location>
</feature>
<feature type="compositionally biased region" description="Basic and acidic residues" evidence="1">
    <location>
        <begin position="26"/>
        <end position="57"/>
    </location>
</feature>
<evidence type="ECO:0000313" key="3">
    <source>
        <dbReference type="Proteomes" id="UP001562354"/>
    </source>
</evidence>
<dbReference type="Pfam" id="PF09462">
    <property type="entry name" value="Mus7"/>
    <property type="match status" value="1"/>
</dbReference>
<dbReference type="PANTHER" id="PTHR28122:SF1">
    <property type="entry name" value="E3 UBIQUITIN-PROTEIN LIGASE SUBSTRATE RECEPTOR MMS22"/>
    <property type="match status" value="1"/>
</dbReference>
<feature type="compositionally biased region" description="Low complexity" evidence="1">
    <location>
        <begin position="192"/>
        <end position="203"/>
    </location>
</feature>
<feature type="region of interest" description="Disordered" evidence="1">
    <location>
        <begin position="271"/>
        <end position="290"/>
    </location>
</feature>
<feature type="region of interest" description="Disordered" evidence="1">
    <location>
        <begin position="503"/>
        <end position="534"/>
    </location>
</feature>
<feature type="compositionally biased region" description="Low complexity" evidence="1">
    <location>
        <begin position="376"/>
        <end position="389"/>
    </location>
</feature>
<feature type="region of interest" description="Disordered" evidence="1">
    <location>
        <begin position="158"/>
        <end position="203"/>
    </location>
</feature>
<dbReference type="InterPro" id="IPR019021">
    <property type="entry name" value="Mms22"/>
</dbReference>
<feature type="region of interest" description="Disordered" evidence="1">
    <location>
        <begin position="636"/>
        <end position="659"/>
    </location>
</feature>
<feature type="compositionally biased region" description="Basic and acidic residues" evidence="1">
    <location>
        <begin position="113"/>
        <end position="123"/>
    </location>
</feature>
<sequence>MSVWRERGYVPDSDEEEEESGGLFFDRNDGHDDDRDTDRRGKRHDAHDDGGRSRDNTPSDVASQELGLSAQRKWPQASQAVQASTIDHGDDHLCILSSDHDEAPPSPTLSIPRRHDDNDDGNKGGRLPKLNKYTKIENPSLEPIVVIPQYPSTTDVGNFFPSSLPTDIDVPELPPSSTPLQPQSQPQPRPDSPSLGRRASVSSSDLSDVDLHILASSHPPYDRFSSTHDAAFRALAAPVRNFRTRKAIQLHPYLLEQEKYRQALKARGYRPVHVATSQQRPQDHAEDTQEQEFNNDGFVVSNSQKATQETTPPDSSESSMPTQVVATQYPRYRRDRPLLRLSSSDEEEAGGYERPLPAGIQYGAKRRKTLDTPVTSAHSLPHPSSASASTGKLPSLSLAQRSLSLHAPSSPPSTSSPPSLDDTPLAVPRFRRPRGLTPLAIETPVPSSPPPPGRTESSRRPPQTLSDSDSDRPSNPSASPAPAAEEMDIQRMRKRIRGVLPASWLNLDRKTQRTPSHPTHNHKDDTPKPPVPVKGVAQRVSSANASLRRKSTIVLSDDSEMSDASLPKLPPIDGPATTPHSPRLRQLKPFDDTAEVEEYDEIDRMLPNPTRASNSKRSKKTQSRLTDAFVRAKDGEHQRNRVSGPTTTGSGNRAGAKKIRPWTRRPQRPVQLSILDVNPDVTRQPKGQPKFLRLAARQARKRPDLARQSPTQKTVRLATHDDTLDAVLPLKSWREGRLKPATFVDLFDEEIDPADRMSLSTSTSIRRALERANMSTHARIASDTSRNAIAKAKRRALRPKQAFATSLRPGQLETMTSRQDPDRDLLTFAPPPSRLLQIFRKDRADGPPLRFRLERFLEDRDTVTAGGEADNNGDVAMQDVSAVENRSAPRKGRKRLARRVDVELRTFRQPSEPIPVEIASDSAPPLIVNACEVIDEATLQGLGPSGTRYPVDFDVRPLEMGTYFHPSTFIGSGGLADALSIEERDLDLPAGRITIPLREQTLEWSGWNEDVSAGLASILEFSSSSLQSLSDVQDHERNLLENLSSWTTIDRVLKLIIKYCSECLYFIDPVDRLSCLTRFSRFVADFEEILQDHASNLRQVPDHAVRMEKTLLDSTLYLLCLRAQLVHIAQPLGVDIQTQTDLMQRLTKTARNVLSICFPKHFSALRSFLEDHRRHARRETGIHDNEMAVKCAVVVNHVLSSVSSPMSLSGLLFEQYTSSAHLSNSVRTLDQIWYDIFTVQPILELDRRGIYHPGSRYQSPNEAWAAVRSLLDRSLKLSAITVRSGRSTTANEYVRTCFSRVYQFITRWGWRQCETVLGAIYDFFARNGFRHLHEEQVRGSPQFLEDLDKTPEIQLDNADPAFHIFLKLLVVGIQALQTILPKHKIRGFAWRFIPNHGRTYQKDQELVQSDLDALRNNHDLLCTLYWVLPPGSGPRLQMIQSLVDHTSSHQEACRLSVHAWALLARYHTANGQRFDDLNTLAAWFKDMLVTTMSQYRLARSEVETQYAAERAMGSTSITEAMVEATIASNQRSILAIVMDLLHALQQTVCVSTSWDISRELLELSGLIEVFDLFDAAQPKVFGPIAQALAVVQDLHHTKPAPQIVESQPTTEDSQEYGDWSYLEDIEDGLVETTVETRNSAMGFVHGPSAKLLSSAFGSDTSPDDDLLKTLVDTWHLIASYHVKEGVNEWHHYLDAYSPNSWFQLRLTDQRRKYTAYFLSVVVDGTPSILQEHRAIFLGTWLLSLLERESLLKFQHTLTSSLLNAIPDDVLLYNLPFASDGRTGRYNISLTDLRARRESLVECILSNMQASYSNAIESMSSTTQEMKAEYAEMLKQAMTFMRKNYEELQQASSTRDDTRSTAQGAYVLFVQNIISSMQQYTFDICKIDKFFVDSSAFPLPSHDPTYVVGRLKRYAFKLENSRARKELSMFMQTVSERAALDNEQIYLAGQLHQAMTGRGAVALRTFLMSTIFPAYIEAAQTHICGWILALPLIQATTAVFQDLFYDFNAQSDIEANIGALTAMLSAVLRMNLRCVQYPSLVEQPHILHLLGTSFRLSQSCLTVVDHVKRRSEEAVEPAQIIHLFLLLGRLLQNLFPFVDMAEHPDLDNPPRIPPPRHGDAARFSSDNLRSDLDRYWARRGSEYFVIRGNNTREVQVDLGPMEFERDIAMQALADFLNDYDVIFMRRPRVEDASMIPMVFL</sequence>
<keyword evidence="3" id="KW-1185">Reference proteome</keyword>
<evidence type="ECO:0000313" key="2">
    <source>
        <dbReference type="EMBL" id="KAL1297534.1"/>
    </source>
</evidence>
<feature type="region of interest" description="Disordered" evidence="1">
    <location>
        <begin position="404"/>
        <end position="488"/>
    </location>
</feature>
<feature type="compositionally biased region" description="Low complexity" evidence="1">
    <location>
        <begin position="473"/>
        <end position="484"/>
    </location>
</feature>
<dbReference type="RefSeq" id="XP_069197216.1">
    <property type="nucleotide sequence ID" value="XM_069346005.1"/>
</dbReference>
<feature type="compositionally biased region" description="Polar residues" evidence="1">
    <location>
        <begin position="641"/>
        <end position="651"/>
    </location>
</feature>
<dbReference type="EMBL" id="JBFMKM010000014">
    <property type="protein sequence ID" value="KAL1297534.1"/>
    <property type="molecule type" value="Genomic_DNA"/>
</dbReference>
<gene>
    <name evidence="2" type="ORF">AAFC00_006106</name>
</gene>
<protein>
    <recommendedName>
        <fullName evidence="4">Mus7/MMS22 family-domain-containing protein</fullName>
    </recommendedName>
</protein>
<feature type="compositionally biased region" description="Low complexity" evidence="1">
    <location>
        <begin position="416"/>
        <end position="426"/>
    </location>
</feature>
<comment type="caution">
    <text evidence="2">The sequence shown here is derived from an EMBL/GenBank/DDBJ whole genome shotgun (WGS) entry which is preliminary data.</text>
</comment>
<feature type="compositionally biased region" description="Polar residues" evidence="1">
    <location>
        <begin position="76"/>
        <end position="85"/>
    </location>
</feature>
<evidence type="ECO:0008006" key="4">
    <source>
        <dbReference type="Google" id="ProtNLM"/>
    </source>
</evidence>
<name>A0ABR3P5E4_9PEZI</name>